<dbReference type="EMBL" id="JBEXRX010000061">
    <property type="protein sequence ID" value="MEU0154140.1"/>
    <property type="molecule type" value="Genomic_DNA"/>
</dbReference>
<sequence length="49" mass="5504">MFGKARRSAVARAGARFCDSCAEVSTSAQRVERRYERVRTNASTMIGHR</sequence>
<organism evidence="1 2">
    <name type="scientific">Micromonospora fulviviridis</name>
    <dbReference type="NCBI Taxonomy" id="47860"/>
    <lineage>
        <taxon>Bacteria</taxon>
        <taxon>Bacillati</taxon>
        <taxon>Actinomycetota</taxon>
        <taxon>Actinomycetes</taxon>
        <taxon>Micromonosporales</taxon>
        <taxon>Micromonosporaceae</taxon>
        <taxon>Micromonospora</taxon>
    </lineage>
</organism>
<accession>A0ABV2VMX1</accession>
<proteinExistence type="predicted"/>
<protein>
    <submittedName>
        <fullName evidence="1">Uncharacterized protein</fullName>
    </submittedName>
</protein>
<gene>
    <name evidence="1" type="ORF">ABZ071_19825</name>
</gene>
<keyword evidence="2" id="KW-1185">Reference proteome</keyword>
<dbReference type="Proteomes" id="UP001550348">
    <property type="component" value="Unassembled WGS sequence"/>
</dbReference>
<dbReference type="RefSeq" id="WP_355665862.1">
    <property type="nucleotide sequence ID" value="NZ_JBEXRX010000061.1"/>
</dbReference>
<evidence type="ECO:0000313" key="2">
    <source>
        <dbReference type="Proteomes" id="UP001550348"/>
    </source>
</evidence>
<name>A0ABV2VMX1_9ACTN</name>
<evidence type="ECO:0000313" key="1">
    <source>
        <dbReference type="EMBL" id="MEU0154140.1"/>
    </source>
</evidence>
<comment type="caution">
    <text evidence="1">The sequence shown here is derived from an EMBL/GenBank/DDBJ whole genome shotgun (WGS) entry which is preliminary data.</text>
</comment>
<reference evidence="1 2" key="1">
    <citation type="submission" date="2024-06" db="EMBL/GenBank/DDBJ databases">
        <title>The Natural Products Discovery Center: Release of the First 8490 Sequenced Strains for Exploring Actinobacteria Biosynthetic Diversity.</title>
        <authorList>
            <person name="Kalkreuter E."/>
            <person name="Kautsar S.A."/>
            <person name="Yang D."/>
            <person name="Bader C.D."/>
            <person name="Teijaro C.N."/>
            <person name="Fluegel L."/>
            <person name="Davis C.M."/>
            <person name="Simpson J.R."/>
            <person name="Lauterbach L."/>
            <person name="Steele A.D."/>
            <person name="Gui C."/>
            <person name="Meng S."/>
            <person name="Li G."/>
            <person name="Viehrig K."/>
            <person name="Ye F."/>
            <person name="Su P."/>
            <person name="Kiefer A.F."/>
            <person name="Nichols A."/>
            <person name="Cepeda A.J."/>
            <person name="Yan W."/>
            <person name="Fan B."/>
            <person name="Jiang Y."/>
            <person name="Adhikari A."/>
            <person name="Zheng C.-J."/>
            <person name="Schuster L."/>
            <person name="Cowan T.M."/>
            <person name="Smanski M.J."/>
            <person name="Chevrette M.G."/>
            <person name="De Carvalho L.P.S."/>
            <person name="Shen B."/>
        </authorList>
    </citation>
    <scope>NUCLEOTIDE SEQUENCE [LARGE SCALE GENOMIC DNA]</scope>
    <source>
        <strain evidence="1 2">NPDC006286</strain>
    </source>
</reference>